<proteinExistence type="predicted"/>
<evidence type="ECO:0000259" key="3">
    <source>
        <dbReference type="PROSITE" id="PS51186"/>
    </source>
</evidence>
<evidence type="ECO:0000256" key="2">
    <source>
        <dbReference type="ARBA" id="ARBA00023315"/>
    </source>
</evidence>
<evidence type="ECO:0000256" key="1">
    <source>
        <dbReference type="ARBA" id="ARBA00022679"/>
    </source>
</evidence>
<keyword evidence="1 4" id="KW-0808">Transferase</keyword>
<dbReference type="InterPro" id="IPR050832">
    <property type="entry name" value="Bact_Acetyltransf"/>
</dbReference>
<keyword evidence="2" id="KW-0012">Acyltransferase</keyword>
<dbReference type="InterPro" id="IPR000182">
    <property type="entry name" value="GNAT_dom"/>
</dbReference>
<evidence type="ECO:0000313" key="4">
    <source>
        <dbReference type="EMBL" id="MSU92233.1"/>
    </source>
</evidence>
<name>A0A6L5Z6Q6_9RHOB</name>
<dbReference type="EMBL" id="WIND01000073">
    <property type="protein sequence ID" value="MSU92233.1"/>
    <property type="molecule type" value="Genomic_DNA"/>
</dbReference>
<feature type="domain" description="N-acetyltransferase" evidence="3">
    <location>
        <begin position="1"/>
        <end position="142"/>
    </location>
</feature>
<accession>A0A6L5Z6Q6</accession>
<dbReference type="InterPro" id="IPR016181">
    <property type="entry name" value="Acyl_CoA_acyltransferase"/>
</dbReference>
<protein>
    <submittedName>
        <fullName evidence="4">GNAT family N-acetyltransferase</fullName>
    </submittedName>
</protein>
<dbReference type="Gene3D" id="3.40.630.30">
    <property type="match status" value="1"/>
</dbReference>
<dbReference type="CDD" id="cd04301">
    <property type="entry name" value="NAT_SF"/>
    <property type="match status" value="1"/>
</dbReference>
<dbReference type="PANTHER" id="PTHR43877">
    <property type="entry name" value="AMINOALKYLPHOSPHONATE N-ACETYLTRANSFERASE-RELATED-RELATED"/>
    <property type="match status" value="1"/>
</dbReference>
<sequence>MRRARPKDAAACAAILRGWIDETPWFRTAHPPRADARSVAGRIDAGAVTVAERGGAVAAFLALEGDYVACLYVAPDARGAGLGRRLIARAKRRRQRLCLWTFQANAAARRFYEREGFVERRRTDGRDNDEGLPDVEYVWPAQEAA</sequence>
<dbReference type="SUPFAM" id="SSF55729">
    <property type="entry name" value="Acyl-CoA N-acyltransferases (Nat)"/>
    <property type="match status" value="1"/>
</dbReference>
<gene>
    <name evidence="4" type="ORF">GE300_22140</name>
</gene>
<comment type="caution">
    <text evidence="4">The sequence shown here is derived from an EMBL/GenBank/DDBJ whole genome shotgun (WGS) entry which is preliminary data.</text>
</comment>
<dbReference type="AlphaFoldDB" id="A0A6L5Z6Q6"/>
<evidence type="ECO:0000313" key="5">
    <source>
        <dbReference type="Proteomes" id="UP000474957"/>
    </source>
</evidence>
<dbReference type="Pfam" id="PF13508">
    <property type="entry name" value="Acetyltransf_7"/>
    <property type="match status" value="1"/>
</dbReference>
<dbReference type="PROSITE" id="PS51186">
    <property type="entry name" value="GNAT"/>
    <property type="match status" value="1"/>
</dbReference>
<reference evidence="4 5" key="1">
    <citation type="submission" date="2019-10" db="EMBL/GenBank/DDBJ databases">
        <title>Cognatihalovulum marinum gen. nov. sp. nov., a new member of the family Rhodobacteraceae isolated from deep seawater of the Northwest Indian Ocean.</title>
        <authorList>
            <person name="Ruan C."/>
            <person name="Wang J."/>
            <person name="Zheng X."/>
            <person name="Song L."/>
            <person name="Zhu Y."/>
            <person name="Huang Y."/>
            <person name="Lu Z."/>
            <person name="Du W."/>
            <person name="Huang L."/>
            <person name="Dai X."/>
        </authorList>
    </citation>
    <scope>NUCLEOTIDE SEQUENCE [LARGE SCALE GENOMIC DNA]</scope>
    <source>
        <strain evidence="4 5">2CG4</strain>
    </source>
</reference>
<dbReference type="GO" id="GO:0016747">
    <property type="term" value="F:acyltransferase activity, transferring groups other than amino-acyl groups"/>
    <property type="evidence" value="ECO:0007669"/>
    <property type="project" value="InterPro"/>
</dbReference>
<keyword evidence="5" id="KW-1185">Reference proteome</keyword>
<dbReference type="Proteomes" id="UP000474957">
    <property type="component" value="Unassembled WGS sequence"/>
</dbReference>
<organism evidence="4 5">
    <name type="scientific">Halovulum marinum</name>
    <dbReference type="NCBI Taxonomy" id="2662447"/>
    <lineage>
        <taxon>Bacteria</taxon>
        <taxon>Pseudomonadati</taxon>
        <taxon>Pseudomonadota</taxon>
        <taxon>Alphaproteobacteria</taxon>
        <taxon>Rhodobacterales</taxon>
        <taxon>Paracoccaceae</taxon>
        <taxon>Halovulum</taxon>
    </lineage>
</organism>